<dbReference type="InterPro" id="IPR051695">
    <property type="entry name" value="Phosphoglycerate_Mutase"/>
</dbReference>
<dbReference type="SMART" id="SM00855">
    <property type="entry name" value="PGAM"/>
    <property type="match status" value="1"/>
</dbReference>
<keyword evidence="1" id="KW-0378">Hydrolase</keyword>
<dbReference type="eggNOG" id="COG0406">
    <property type="taxonomic scope" value="Bacteria"/>
</dbReference>
<dbReference type="EC" id="5.4.2.-" evidence="5"/>
<dbReference type="InterPro" id="IPR013078">
    <property type="entry name" value="His_Pase_superF_clade-1"/>
</dbReference>
<feature type="compositionally biased region" description="Low complexity" evidence="4">
    <location>
        <begin position="234"/>
        <end position="246"/>
    </location>
</feature>
<dbReference type="Gene3D" id="3.40.50.1240">
    <property type="entry name" value="Phosphoglycerate mutase-like"/>
    <property type="match status" value="1"/>
</dbReference>
<evidence type="ECO:0000256" key="2">
    <source>
        <dbReference type="PIRSR" id="PIRSR613078-1"/>
    </source>
</evidence>
<dbReference type="AlphaFoldDB" id="F8DZB3"/>
<dbReference type="PROSITE" id="PS00175">
    <property type="entry name" value="PG_MUTASE"/>
    <property type="match status" value="1"/>
</dbReference>
<feature type="binding site" evidence="3">
    <location>
        <begin position="10"/>
        <end position="17"/>
    </location>
    <ligand>
        <name>substrate</name>
    </ligand>
</feature>
<dbReference type="OrthoDB" id="9781415at2"/>
<dbReference type="GO" id="GO:0016853">
    <property type="term" value="F:isomerase activity"/>
    <property type="evidence" value="ECO:0007669"/>
    <property type="project" value="UniProtKB-KW"/>
</dbReference>
<dbReference type="InterPro" id="IPR001345">
    <property type="entry name" value="PG/BPGM_mutase_AS"/>
</dbReference>
<feature type="active site" description="Proton donor/acceptor" evidence="2">
    <location>
        <position position="84"/>
    </location>
</feature>
<dbReference type="STRING" id="662755.CRES_0649"/>
<dbReference type="Pfam" id="PF00300">
    <property type="entry name" value="His_Phos_1"/>
    <property type="match status" value="1"/>
</dbReference>
<feature type="compositionally biased region" description="Polar residues" evidence="4">
    <location>
        <begin position="252"/>
        <end position="265"/>
    </location>
</feature>
<proteinExistence type="predicted"/>
<dbReference type="Proteomes" id="UP000000492">
    <property type="component" value="Chromosome"/>
</dbReference>
<evidence type="ECO:0000313" key="6">
    <source>
        <dbReference type="Proteomes" id="UP000000492"/>
    </source>
</evidence>
<feature type="active site" description="Tele-phosphohistidine intermediate" evidence="2">
    <location>
        <position position="11"/>
    </location>
</feature>
<feature type="region of interest" description="Disordered" evidence="4">
    <location>
        <begin position="196"/>
        <end position="215"/>
    </location>
</feature>
<dbReference type="SUPFAM" id="SSF53254">
    <property type="entry name" value="Phosphoglycerate mutase-like"/>
    <property type="match status" value="1"/>
</dbReference>
<evidence type="ECO:0000256" key="4">
    <source>
        <dbReference type="SAM" id="MobiDB-lite"/>
    </source>
</evidence>
<feature type="region of interest" description="Disordered" evidence="4">
    <location>
        <begin position="232"/>
        <end position="265"/>
    </location>
</feature>
<dbReference type="GO" id="GO:0004331">
    <property type="term" value="F:fructose-2,6-bisphosphate 2-phosphatase activity"/>
    <property type="evidence" value="ECO:0007669"/>
    <property type="project" value="TreeGrafter"/>
</dbReference>
<name>F8DZB3_CORRG</name>
<dbReference type="HOGENOM" id="CLU_033323_9_5_11"/>
<gene>
    <name evidence="5" type="primary">gpmB</name>
    <name evidence="5" type="ordered locus">CRES_0649</name>
</gene>
<evidence type="ECO:0000313" key="5">
    <source>
        <dbReference type="EMBL" id="AEI09007.1"/>
    </source>
</evidence>
<evidence type="ECO:0000256" key="1">
    <source>
        <dbReference type="ARBA" id="ARBA00022801"/>
    </source>
</evidence>
<evidence type="ECO:0000256" key="3">
    <source>
        <dbReference type="PIRSR" id="PIRSR613078-2"/>
    </source>
</evidence>
<reference evidence="5 6" key="1">
    <citation type="journal article" date="2012" name="BMC Genomics">
        <title>Complete genome sequence, lifestyle, and multi-drug resistance of the human pathogen Corynebacterium resistens DSM 45100 isolated from blood samples of a leukemia patient.</title>
        <authorList>
            <person name="Schroder J."/>
            <person name="Maus I."/>
            <person name="Meyer K."/>
            <person name="Wordemann S."/>
            <person name="Blom J."/>
            <person name="Jaenicke S."/>
            <person name="Schneider J."/>
            <person name="Trost E."/>
            <person name="Tauch A."/>
        </authorList>
    </citation>
    <scope>NUCLEOTIDE SEQUENCE [LARGE SCALE GENOMIC DNA]</scope>
    <source>
        <strain evidence="6">DSM 45100 / JCM 12819 / CCUG 50093 / GTC 2026 / SICGH 158</strain>
    </source>
</reference>
<keyword evidence="5" id="KW-0413">Isomerase</keyword>
<dbReference type="GO" id="GO:0005829">
    <property type="term" value="C:cytosol"/>
    <property type="evidence" value="ECO:0007669"/>
    <property type="project" value="TreeGrafter"/>
</dbReference>
<dbReference type="GO" id="GO:0045820">
    <property type="term" value="P:negative regulation of glycolytic process"/>
    <property type="evidence" value="ECO:0007669"/>
    <property type="project" value="TreeGrafter"/>
</dbReference>
<organism evidence="5 6">
    <name type="scientific">Corynebacterium resistens (strain DSM 45100 / JCM 12819 / GTC 2026 / SICGH 158)</name>
    <dbReference type="NCBI Taxonomy" id="662755"/>
    <lineage>
        <taxon>Bacteria</taxon>
        <taxon>Bacillati</taxon>
        <taxon>Actinomycetota</taxon>
        <taxon>Actinomycetes</taxon>
        <taxon>Mycobacteriales</taxon>
        <taxon>Corynebacteriaceae</taxon>
        <taxon>Corynebacterium</taxon>
    </lineage>
</organism>
<accession>F8DZB3</accession>
<keyword evidence="6" id="KW-1185">Reference proteome</keyword>
<dbReference type="InterPro" id="IPR029033">
    <property type="entry name" value="His_PPase_superfam"/>
</dbReference>
<dbReference type="PANTHER" id="PTHR46517">
    <property type="entry name" value="FRUCTOSE-2,6-BISPHOSPHATASE TIGAR"/>
    <property type="match status" value="1"/>
</dbReference>
<feature type="binding site" evidence="3">
    <location>
        <position position="60"/>
    </location>
    <ligand>
        <name>substrate</name>
    </ligand>
</feature>
<sequence>MADRRLVLIRHGETEYNATGRMQGQLDTELSAVGRDQARVAAEVLAGWNVSRVIASDLSRAEETARILAQPWGIEVETDRRLRETDLGAWQGASHREVDAAYPGQRAYWKHDPEWAPPQGETRMQVAERAFAVVDEVMRGDDFDRGVVVMVAHGGTIGALTARLLELPASHSLVFSGLGNVCWSQLLARPQFVRNQGDSSAPAIDGSTVPLVPSSDEQWWKTPKWQLEGWNVHANAAAPAGAPSPDEGGDANSSNSSSQDLGGGA</sequence>
<dbReference type="PANTHER" id="PTHR46517:SF1">
    <property type="entry name" value="FRUCTOSE-2,6-BISPHOSPHATASE TIGAR"/>
    <property type="match status" value="1"/>
</dbReference>
<dbReference type="GO" id="GO:0043456">
    <property type="term" value="P:regulation of pentose-phosphate shunt"/>
    <property type="evidence" value="ECO:0007669"/>
    <property type="project" value="TreeGrafter"/>
</dbReference>
<dbReference type="CDD" id="cd07067">
    <property type="entry name" value="HP_PGM_like"/>
    <property type="match status" value="1"/>
</dbReference>
<protein>
    <submittedName>
        <fullName evidence="5">Phosphoglycerate mutase</fullName>
        <ecNumber evidence="5">5.4.2.-</ecNumber>
    </submittedName>
</protein>
<dbReference type="EMBL" id="CP002857">
    <property type="protein sequence ID" value="AEI09007.1"/>
    <property type="molecule type" value="Genomic_DNA"/>
</dbReference>
<dbReference type="KEGG" id="crd:CRES_0649"/>